<name>A0ACB0K3F6_TRIPR</name>
<reference evidence="1" key="1">
    <citation type="submission" date="2023-10" db="EMBL/GenBank/DDBJ databases">
        <authorList>
            <person name="Rodriguez Cubillos JULIANA M."/>
            <person name="De Vega J."/>
        </authorList>
    </citation>
    <scope>NUCLEOTIDE SEQUENCE</scope>
</reference>
<evidence type="ECO:0000313" key="2">
    <source>
        <dbReference type="Proteomes" id="UP001177021"/>
    </source>
</evidence>
<evidence type="ECO:0000313" key="1">
    <source>
        <dbReference type="EMBL" id="CAJ2650267.1"/>
    </source>
</evidence>
<accession>A0ACB0K3F6</accession>
<comment type="caution">
    <text evidence="1">The sequence shown here is derived from an EMBL/GenBank/DDBJ whole genome shotgun (WGS) entry which is preliminary data.</text>
</comment>
<organism evidence="1 2">
    <name type="scientific">Trifolium pratense</name>
    <name type="common">Red clover</name>
    <dbReference type="NCBI Taxonomy" id="57577"/>
    <lineage>
        <taxon>Eukaryota</taxon>
        <taxon>Viridiplantae</taxon>
        <taxon>Streptophyta</taxon>
        <taxon>Embryophyta</taxon>
        <taxon>Tracheophyta</taxon>
        <taxon>Spermatophyta</taxon>
        <taxon>Magnoliopsida</taxon>
        <taxon>eudicotyledons</taxon>
        <taxon>Gunneridae</taxon>
        <taxon>Pentapetalae</taxon>
        <taxon>rosids</taxon>
        <taxon>fabids</taxon>
        <taxon>Fabales</taxon>
        <taxon>Fabaceae</taxon>
        <taxon>Papilionoideae</taxon>
        <taxon>50 kb inversion clade</taxon>
        <taxon>NPAAA clade</taxon>
        <taxon>Hologalegina</taxon>
        <taxon>IRL clade</taxon>
        <taxon>Trifolieae</taxon>
        <taxon>Trifolium</taxon>
    </lineage>
</organism>
<sequence>MITHSLSSPTIHSVGDDRLSYYGDPVAPLSSLSIGTFQHANEAFEKVANVGLHVNMILYLRNEYHADPSTVAIIIFLWNAGSNFMPLFGAFLSDSCLGRFHVIAWGTIINLLGIIMLWLTAIIRHARPPDCKNGQTCETATGMQYLFLFTSFAIMSIGAGGIRPCSLAFAADQINNPKNERIMKSFFNWYYVSVGVSVMISVVFVVYVQVKAGWVIGFGIPVGLMLLSSVMFFLGSIMYVKVKPNKSLLAGFAKFLNKACIIKNREKDLDSNGMPTDPWSLCTVRQVEELKAVIRVLPIWSTGITMAITISQQSFSVVQAETMNRMVHNFEIPSTSYGKGLSLKQRMGIGIAISCLATLVAALVEKKRRNEAITDGFIDNPKGVVNMSAMWLVPQHCLVGFAEAFNVIGQIEFYYSQFPKTMSSIAVAFYALGFGTGNLVASIIVKVVKIGTQRGSEVSWLSSNINQGHYDYYYWLLTILGLVNLLYFLLCSWGYGSVEDIKNWDEEDEEEHMPANLDVKIKSREAVIGVSDKDTNIPDGNTSCLATCKTSDMDNDPMRTFSYEATEGEDRESGGFRSCVGTRWFCAPELPYGSVDYGLEIDFWSLGCIFAELLTLKPLL</sequence>
<gene>
    <name evidence="1" type="ORF">MILVUS5_LOCUS18140</name>
</gene>
<proteinExistence type="predicted"/>
<dbReference type="Proteomes" id="UP001177021">
    <property type="component" value="Unassembled WGS sequence"/>
</dbReference>
<keyword evidence="2" id="KW-1185">Reference proteome</keyword>
<protein>
    <submittedName>
        <fullName evidence="1">Uncharacterized protein</fullName>
    </submittedName>
</protein>
<dbReference type="EMBL" id="CASHSV030000109">
    <property type="protein sequence ID" value="CAJ2650267.1"/>
    <property type="molecule type" value="Genomic_DNA"/>
</dbReference>